<evidence type="ECO:0000313" key="1">
    <source>
        <dbReference type="EMBL" id="CAD6992671.1"/>
    </source>
</evidence>
<dbReference type="AlphaFoldDB" id="A0A811U238"/>
<reference evidence="1" key="1">
    <citation type="submission" date="2020-11" db="EMBL/GenBank/DDBJ databases">
        <authorList>
            <person name="Whitehead M."/>
        </authorList>
    </citation>
    <scope>NUCLEOTIDE SEQUENCE</scope>
    <source>
        <strain evidence="1">EGII</strain>
    </source>
</reference>
<comment type="caution">
    <text evidence="1">The sequence shown here is derived from an EMBL/GenBank/DDBJ whole genome shotgun (WGS) entry which is preliminary data.</text>
</comment>
<protein>
    <submittedName>
        <fullName evidence="1">(Mediterranean fruit fly) hypothetical protein</fullName>
    </submittedName>
</protein>
<dbReference type="EMBL" id="CAJHJT010000001">
    <property type="protein sequence ID" value="CAD6992671.1"/>
    <property type="molecule type" value="Genomic_DNA"/>
</dbReference>
<accession>A0A811U238</accession>
<keyword evidence="2" id="KW-1185">Reference proteome</keyword>
<dbReference type="OrthoDB" id="75950at2759"/>
<dbReference type="Proteomes" id="UP000606786">
    <property type="component" value="Unassembled WGS sequence"/>
</dbReference>
<evidence type="ECO:0000313" key="2">
    <source>
        <dbReference type="Proteomes" id="UP000606786"/>
    </source>
</evidence>
<name>A0A811U238_CERCA</name>
<sequence>MTGTFAKEWQSNISLIKRTIFPLIPTVPKQNFAVQRVSSEVQRLSKSEVKLERENACIEPCGCFARLPNDCVNHSYLSPLKRGPNADQKLRNTTLCLPREDAKIIITSNRNGFPWCLHFCSFETLLNPAA</sequence>
<organism evidence="1 2">
    <name type="scientific">Ceratitis capitata</name>
    <name type="common">Mediterranean fruit fly</name>
    <name type="synonym">Tephritis capitata</name>
    <dbReference type="NCBI Taxonomy" id="7213"/>
    <lineage>
        <taxon>Eukaryota</taxon>
        <taxon>Metazoa</taxon>
        <taxon>Ecdysozoa</taxon>
        <taxon>Arthropoda</taxon>
        <taxon>Hexapoda</taxon>
        <taxon>Insecta</taxon>
        <taxon>Pterygota</taxon>
        <taxon>Neoptera</taxon>
        <taxon>Endopterygota</taxon>
        <taxon>Diptera</taxon>
        <taxon>Brachycera</taxon>
        <taxon>Muscomorpha</taxon>
        <taxon>Tephritoidea</taxon>
        <taxon>Tephritidae</taxon>
        <taxon>Ceratitis</taxon>
        <taxon>Ceratitis</taxon>
    </lineage>
</organism>
<gene>
    <name evidence="1" type="ORF">CCAP1982_LOCUS1516</name>
</gene>
<proteinExistence type="predicted"/>